<dbReference type="EMBL" id="BQNZ01000003">
    <property type="protein sequence ID" value="GKH73454.1"/>
    <property type="molecule type" value="Genomic_DNA"/>
</dbReference>
<dbReference type="RefSeq" id="WP_075965701.1">
    <property type="nucleotide sequence ID" value="NZ_BQNZ01000003.1"/>
</dbReference>
<dbReference type="AlphaFoldDB" id="A0AA37KBE4"/>
<gene>
    <name evidence="1" type="ORF">CE91St3_33170</name>
</gene>
<organism evidence="1 2">
    <name type="scientific">Parabacteroides merdae</name>
    <dbReference type="NCBI Taxonomy" id="46503"/>
    <lineage>
        <taxon>Bacteria</taxon>
        <taxon>Pseudomonadati</taxon>
        <taxon>Bacteroidota</taxon>
        <taxon>Bacteroidia</taxon>
        <taxon>Bacteroidales</taxon>
        <taxon>Tannerellaceae</taxon>
        <taxon>Parabacteroides</taxon>
    </lineage>
</organism>
<evidence type="ECO:0000313" key="2">
    <source>
        <dbReference type="Proteomes" id="UP001055114"/>
    </source>
</evidence>
<accession>A0AA37KBE4</accession>
<name>A0AA37KBE4_9BACT</name>
<proteinExistence type="predicted"/>
<evidence type="ECO:0000313" key="1">
    <source>
        <dbReference type="EMBL" id="GKH73454.1"/>
    </source>
</evidence>
<dbReference type="Proteomes" id="UP001055114">
    <property type="component" value="Unassembled WGS sequence"/>
</dbReference>
<protein>
    <submittedName>
        <fullName evidence="1">Uncharacterized protein</fullName>
    </submittedName>
</protein>
<reference evidence="1" key="1">
    <citation type="submission" date="2022-01" db="EMBL/GenBank/DDBJ databases">
        <title>Novel bile acid biosynthetic pathways are enriched in the microbiome of centenarians.</title>
        <authorList>
            <person name="Sato Y."/>
            <person name="Atarashi K."/>
            <person name="Plichta R.D."/>
            <person name="Arai Y."/>
            <person name="Sasajima S."/>
            <person name="Kearney M.S."/>
            <person name="Suda W."/>
            <person name="Takeshita K."/>
            <person name="Sasaki T."/>
            <person name="Okamoto S."/>
            <person name="Skelly N.A."/>
            <person name="Okamura Y."/>
            <person name="Vlamakis H."/>
            <person name="Li Y."/>
            <person name="Tanoue T."/>
            <person name="Takei H."/>
            <person name="Nittono H."/>
            <person name="Narushima S."/>
            <person name="Irie J."/>
            <person name="Itoh H."/>
            <person name="Moriya K."/>
            <person name="Sugiura Y."/>
            <person name="Suematsu M."/>
            <person name="Moritoki N."/>
            <person name="Shibata S."/>
            <person name="Littman R.D."/>
            <person name="Fischbach A.M."/>
            <person name="Uwamino Y."/>
            <person name="Inoue T."/>
            <person name="Honda A."/>
            <person name="Hattori M."/>
            <person name="Murai T."/>
            <person name="Xavier J.R."/>
            <person name="Hirose N."/>
            <person name="Honda K."/>
        </authorList>
    </citation>
    <scope>NUCLEOTIDE SEQUENCE</scope>
    <source>
        <strain evidence="1">CE91-St3</strain>
    </source>
</reference>
<comment type="caution">
    <text evidence="1">The sequence shown here is derived from an EMBL/GenBank/DDBJ whole genome shotgun (WGS) entry which is preliminary data.</text>
</comment>
<sequence>MGQFSWFTQDTKRRIRNGVPFTVYMTDDKGNKYKETCYGGYGVFGGKDYYELLAEMNGIVDRNKEYLRQIGIELAFKNSPQGYNPEVKHPSLTENGSYYQGVAPISDPDQGFPLDYHLAGVPSHVLTEGMEVLLPKDATFIDVNGVSMFLPTLNLYETITVDDMYPFGNCLVQSIREDKSIMLKDLTSGLEFRYSGNVLIRSNEIVHSYMGNNNKGDLVLCNDCETLLLVPMGTDICPDCHSDGCLTYPDDRTDHVHATQSELREQGNIVITHDRPTDEMLYS</sequence>